<evidence type="ECO:0000256" key="3">
    <source>
        <dbReference type="ARBA" id="ARBA00022840"/>
    </source>
</evidence>
<dbReference type="GO" id="GO:0005524">
    <property type="term" value="F:ATP binding"/>
    <property type="evidence" value="ECO:0007669"/>
    <property type="project" value="UniProtKB-KW"/>
</dbReference>
<dbReference type="Gene3D" id="3.40.50.300">
    <property type="entry name" value="P-loop containing nucleotide triphosphate hydrolases"/>
    <property type="match status" value="1"/>
</dbReference>
<dbReference type="InterPro" id="IPR051620">
    <property type="entry name" value="ORF904-like_C"/>
</dbReference>
<evidence type="ECO:0000256" key="1">
    <source>
        <dbReference type="ARBA" id="ARBA00022741"/>
    </source>
</evidence>
<dbReference type="Pfam" id="PF08707">
    <property type="entry name" value="PriCT_2"/>
    <property type="match status" value="1"/>
</dbReference>
<dbReference type="Pfam" id="PF08706">
    <property type="entry name" value="D5_N"/>
    <property type="match status" value="1"/>
</dbReference>
<organism evidence="6">
    <name type="scientific">viral metagenome</name>
    <dbReference type="NCBI Taxonomy" id="1070528"/>
    <lineage>
        <taxon>unclassified sequences</taxon>
        <taxon>metagenomes</taxon>
        <taxon>organismal metagenomes</taxon>
    </lineage>
</organism>
<dbReference type="InterPro" id="IPR014819">
    <property type="entry name" value="PriCT_2"/>
</dbReference>
<dbReference type="Pfam" id="PF23162">
    <property type="entry name" value="AEP_C962R"/>
    <property type="match status" value="1"/>
</dbReference>
<evidence type="ECO:0000256" key="4">
    <source>
        <dbReference type="SAM" id="MobiDB-lite"/>
    </source>
</evidence>
<proteinExistence type="predicted"/>
<accession>A0A6C0LKU6</accession>
<feature type="region of interest" description="Disordered" evidence="4">
    <location>
        <begin position="13"/>
        <end position="40"/>
    </location>
</feature>
<dbReference type="EMBL" id="MN740497">
    <property type="protein sequence ID" value="QHU29812.1"/>
    <property type="molecule type" value="Genomic_DNA"/>
</dbReference>
<dbReference type="InterPro" id="IPR056443">
    <property type="entry name" value="AEP_C962R"/>
</dbReference>
<name>A0A6C0LKU6_9ZZZZ</name>
<keyword evidence="3" id="KW-0067">ATP-binding</keyword>
<dbReference type="PROSITE" id="PS51206">
    <property type="entry name" value="SF3_HELICASE_1"/>
    <property type="match status" value="1"/>
</dbReference>
<dbReference type="NCBIfam" id="TIGR01613">
    <property type="entry name" value="primase_Cterm"/>
    <property type="match status" value="1"/>
</dbReference>
<protein>
    <recommendedName>
        <fullName evidence="5">SF3 helicase domain-containing protein</fullName>
    </recommendedName>
</protein>
<feature type="domain" description="SF3 helicase" evidence="5">
    <location>
        <begin position="652"/>
        <end position="813"/>
    </location>
</feature>
<evidence type="ECO:0000313" key="6">
    <source>
        <dbReference type="EMBL" id="QHU29812.1"/>
    </source>
</evidence>
<dbReference type="GO" id="GO:0016817">
    <property type="term" value="F:hydrolase activity, acting on acid anhydrides"/>
    <property type="evidence" value="ECO:0007669"/>
    <property type="project" value="InterPro"/>
</dbReference>
<dbReference type="PANTHER" id="PTHR35372">
    <property type="entry name" value="ATP BINDING PROTEIN-RELATED"/>
    <property type="match status" value="1"/>
</dbReference>
<keyword evidence="2" id="KW-0378">Hydrolase</keyword>
<evidence type="ECO:0000259" key="5">
    <source>
        <dbReference type="PROSITE" id="PS51206"/>
    </source>
</evidence>
<dbReference type="InterPro" id="IPR027417">
    <property type="entry name" value="P-loop_NTPase"/>
</dbReference>
<dbReference type="InterPro" id="IPR014015">
    <property type="entry name" value="Helicase_SF3_DNA-vir"/>
</dbReference>
<evidence type="ECO:0000256" key="2">
    <source>
        <dbReference type="ARBA" id="ARBA00022801"/>
    </source>
</evidence>
<dbReference type="PANTHER" id="PTHR35372:SF2">
    <property type="entry name" value="SF3 HELICASE DOMAIN-CONTAINING PROTEIN"/>
    <property type="match status" value="1"/>
</dbReference>
<keyword evidence="1" id="KW-0547">Nucleotide-binding</keyword>
<dbReference type="InterPro" id="IPR014818">
    <property type="entry name" value="Phage/plasmid_primase_P4_C"/>
</dbReference>
<dbReference type="SUPFAM" id="SSF52540">
    <property type="entry name" value="P-loop containing nucleoside triphosphate hydrolases"/>
    <property type="match status" value="1"/>
</dbReference>
<sequence length="944" mass="109957">MVSRAKLQTFLRSHKLQSKRTKPNESNPITHTRMGHTDHNIIPGSYSIPDAESDTFHELMHDEIISNNGKEYLTEVQYKEDGGKNRCIAIDFDFNYETGSERKHTQEDIYTIICCLLTCLKKIFDFASNQEKFNLYVFERKMPYICDRKKCTKDGIHIIIGIKADNIQQTYLREKVMEELPTILSDMPLINSYNDVYDNSITLGSTNWQVYGCCKPGNEPYLLSFYYVIEWNYEDIDFISDCYQGVEFPMKEKSKQLSVRNKNIPLYAMTDEFERLYESKKNKSGTPTGRESFALKVRNVDFRHTNSTPENIKSIDDIHRALELWYESLGEDADIRYGIIKNKLKEIHDITMILPDDYADDFNRWLRVGWALYNTSSNDYMFYTWMLFSSKSSKFDIDDVLLYYSDKYWGGFKSGQSNEHGTKITAGSIIYWAREHWNKHSKNDEENKFIQITTQTVNHFIDQSIKSTTDFDLAKVLYHYCRDKFICSDVKNSCWYEFNNHRFKEIDSGVSLSLLISTNLYQLYFSRMMLMTQTLPDIDSDEEQGKLKKKNVRTLSDICLRLRDVGKKEKVMRAAKELFYDSNFANKIDTNMKLLGCVNGVVDFEQNVFRPGNTMDYITKTTKKQYIPFKDINPKIKTEINNFMQQLFPIPDLLEYMWQMLASCLVGNNKNQTFHILTGGGSNGKSLLMKLMKYVLGDYYGIVPLSIVTEKRPKIGGVSPEIMNLVGTRLAVINEPSKGDKINEGPMKALTGGDDIQGRGLFKNSVTFTPSFKLAVCTNVLFDIDATDEGTWRRIKICPFLSHFTHTPDPKNEYDFMIDMDLEDNIQKWVEPFLSMLVEVAFKTGGLVKKRCDIVEAKSMEYRNNQDHIINFINEMIKEAPGEKIKKQELSREFEDWFRINYGKRNAPKMKDIYPIMDKKFGKYHNMGWHNVTIVNENMDDSEM</sequence>
<dbReference type="AlphaFoldDB" id="A0A6C0LKU6"/>
<reference evidence="6" key="1">
    <citation type="journal article" date="2020" name="Nature">
        <title>Giant virus diversity and host interactions through global metagenomics.</title>
        <authorList>
            <person name="Schulz F."/>
            <person name="Roux S."/>
            <person name="Paez-Espino D."/>
            <person name="Jungbluth S."/>
            <person name="Walsh D.A."/>
            <person name="Denef V.J."/>
            <person name="McMahon K.D."/>
            <person name="Konstantinidis K.T."/>
            <person name="Eloe-Fadrosh E.A."/>
            <person name="Kyrpides N.C."/>
            <person name="Woyke T."/>
        </authorList>
    </citation>
    <scope>NUCLEOTIDE SEQUENCE</scope>
    <source>
        <strain evidence="6">GVMAG-M-3300027810-10</strain>
    </source>
</reference>
<dbReference type="InterPro" id="IPR006500">
    <property type="entry name" value="Helicase_put_C_phage/plasmid"/>
</dbReference>